<dbReference type="Pfam" id="PF00005">
    <property type="entry name" value="ABC_tran"/>
    <property type="match status" value="1"/>
</dbReference>
<dbReference type="Gene3D" id="3.40.50.300">
    <property type="entry name" value="P-loop containing nucleotide triphosphate hydrolases"/>
    <property type="match status" value="1"/>
</dbReference>
<protein>
    <submittedName>
        <fullName evidence="5">ABC-type branched-subunit amino acid transport system ATPase component</fullName>
    </submittedName>
</protein>
<organism evidence="5 6">
    <name type="scientific">Prauserella isguenensis</name>
    <dbReference type="NCBI Taxonomy" id="1470180"/>
    <lineage>
        <taxon>Bacteria</taxon>
        <taxon>Bacillati</taxon>
        <taxon>Actinomycetota</taxon>
        <taxon>Actinomycetes</taxon>
        <taxon>Pseudonocardiales</taxon>
        <taxon>Pseudonocardiaceae</taxon>
        <taxon>Prauserella</taxon>
    </lineage>
</organism>
<gene>
    <name evidence="5" type="ORF">FHS23_002466</name>
</gene>
<keyword evidence="1" id="KW-0813">Transport</keyword>
<dbReference type="Pfam" id="PF12399">
    <property type="entry name" value="BCA_ABC_TP_C"/>
    <property type="match status" value="1"/>
</dbReference>
<proteinExistence type="predicted"/>
<dbReference type="InterPro" id="IPR003593">
    <property type="entry name" value="AAA+_ATPase"/>
</dbReference>
<dbReference type="InterPro" id="IPR032823">
    <property type="entry name" value="BCA_ABC_TP_C"/>
</dbReference>
<accession>A0A839S298</accession>
<reference evidence="5 6" key="1">
    <citation type="submission" date="2020-08" db="EMBL/GenBank/DDBJ databases">
        <title>Genomic Encyclopedia of Type Strains, Phase III (KMG-III): the genomes of soil and plant-associated and newly described type strains.</title>
        <authorList>
            <person name="Whitman W."/>
        </authorList>
    </citation>
    <scope>NUCLEOTIDE SEQUENCE [LARGE SCALE GENOMIC DNA]</scope>
    <source>
        <strain evidence="5 6">CECT 8577</strain>
    </source>
</reference>
<keyword evidence="2" id="KW-0547">Nucleotide-binding</keyword>
<evidence type="ECO:0000259" key="4">
    <source>
        <dbReference type="PROSITE" id="PS50893"/>
    </source>
</evidence>
<comment type="caution">
    <text evidence="5">The sequence shown here is derived from an EMBL/GenBank/DDBJ whole genome shotgun (WGS) entry which is preliminary data.</text>
</comment>
<dbReference type="CDD" id="cd03219">
    <property type="entry name" value="ABC_Mj1267_LivG_branched"/>
    <property type="match status" value="1"/>
</dbReference>
<dbReference type="SMART" id="SM00382">
    <property type="entry name" value="AAA"/>
    <property type="match status" value="1"/>
</dbReference>
<dbReference type="Proteomes" id="UP000550714">
    <property type="component" value="Unassembled WGS sequence"/>
</dbReference>
<dbReference type="EMBL" id="JACHWU010000002">
    <property type="protein sequence ID" value="MBB3051443.1"/>
    <property type="molecule type" value="Genomic_DNA"/>
</dbReference>
<dbReference type="SUPFAM" id="SSF52540">
    <property type="entry name" value="P-loop containing nucleoside triphosphate hydrolases"/>
    <property type="match status" value="1"/>
</dbReference>
<keyword evidence="3" id="KW-0067">ATP-binding</keyword>
<dbReference type="InterPro" id="IPR051120">
    <property type="entry name" value="ABC_AA/LPS_Transport"/>
</dbReference>
<dbReference type="AlphaFoldDB" id="A0A839S298"/>
<dbReference type="GO" id="GO:0005886">
    <property type="term" value="C:plasma membrane"/>
    <property type="evidence" value="ECO:0007669"/>
    <property type="project" value="TreeGrafter"/>
</dbReference>
<sequence length="264" mass="28258">MASGTIEDVDGAADTAATESVLRADDVAVHFGGVKAVDGVSIELTPGRIFGVLGPNGSGKSTLLAALTRLVPLTRGSLEFEGRRYDTVRPHTIAARGVARTFQTVRILPGRTVFDNVALGAESAGSAGKAERGRARQRARTAIERTGLAGKERHRPDELSYGYQRRVEIARAIASEPTLLLLDEPTAGMNRQERDDITGLLGDLRGEGLTQLLIEHDVQMMVDACDHLFAMNFGELIADGEPEAVVRHPAVQEAYLGKQGRAHA</sequence>
<evidence type="ECO:0000313" key="5">
    <source>
        <dbReference type="EMBL" id="MBB3051443.1"/>
    </source>
</evidence>
<feature type="domain" description="ABC transporter" evidence="4">
    <location>
        <begin position="22"/>
        <end position="258"/>
    </location>
</feature>
<dbReference type="InterPro" id="IPR003439">
    <property type="entry name" value="ABC_transporter-like_ATP-bd"/>
</dbReference>
<dbReference type="RefSeq" id="WP_183653342.1">
    <property type="nucleotide sequence ID" value="NZ_JACHWU010000002.1"/>
</dbReference>
<dbReference type="PROSITE" id="PS50893">
    <property type="entry name" value="ABC_TRANSPORTER_2"/>
    <property type="match status" value="1"/>
</dbReference>
<evidence type="ECO:0000256" key="1">
    <source>
        <dbReference type="ARBA" id="ARBA00022448"/>
    </source>
</evidence>
<dbReference type="PANTHER" id="PTHR45772">
    <property type="entry name" value="CONSERVED COMPONENT OF ABC TRANSPORTER FOR NATURAL AMINO ACIDS-RELATED"/>
    <property type="match status" value="1"/>
</dbReference>
<keyword evidence="6" id="KW-1185">Reference proteome</keyword>
<dbReference type="GO" id="GO:0005524">
    <property type="term" value="F:ATP binding"/>
    <property type="evidence" value="ECO:0007669"/>
    <property type="project" value="UniProtKB-KW"/>
</dbReference>
<evidence type="ECO:0000313" key="6">
    <source>
        <dbReference type="Proteomes" id="UP000550714"/>
    </source>
</evidence>
<dbReference type="InterPro" id="IPR027417">
    <property type="entry name" value="P-loop_NTPase"/>
</dbReference>
<evidence type="ECO:0000256" key="3">
    <source>
        <dbReference type="ARBA" id="ARBA00022840"/>
    </source>
</evidence>
<dbReference type="GO" id="GO:0016887">
    <property type="term" value="F:ATP hydrolysis activity"/>
    <property type="evidence" value="ECO:0007669"/>
    <property type="project" value="InterPro"/>
</dbReference>
<name>A0A839S298_9PSEU</name>
<evidence type="ECO:0000256" key="2">
    <source>
        <dbReference type="ARBA" id="ARBA00022741"/>
    </source>
</evidence>